<reference evidence="11" key="1">
    <citation type="submission" date="2024-07" db="EMBL/GenBank/DDBJ databases">
        <title>Two chromosome-level genome assemblies of Korean endemic species Abeliophyllum distichum and Forsythia ovata (Oleaceae).</title>
        <authorList>
            <person name="Jang H."/>
        </authorList>
    </citation>
    <scope>NUCLEOTIDE SEQUENCE [LARGE SCALE GENOMIC DNA]</scope>
</reference>
<keyword evidence="2" id="KW-0805">Transcription regulation</keyword>
<accession>A0ABD1T7B1</accession>
<organism evidence="10 11">
    <name type="scientific">Forsythia ovata</name>
    <dbReference type="NCBI Taxonomy" id="205694"/>
    <lineage>
        <taxon>Eukaryota</taxon>
        <taxon>Viridiplantae</taxon>
        <taxon>Streptophyta</taxon>
        <taxon>Embryophyta</taxon>
        <taxon>Tracheophyta</taxon>
        <taxon>Spermatophyta</taxon>
        <taxon>Magnoliopsida</taxon>
        <taxon>eudicotyledons</taxon>
        <taxon>Gunneridae</taxon>
        <taxon>Pentapetalae</taxon>
        <taxon>asterids</taxon>
        <taxon>lamiids</taxon>
        <taxon>Lamiales</taxon>
        <taxon>Oleaceae</taxon>
        <taxon>Forsythieae</taxon>
        <taxon>Forsythia</taxon>
    </lineage>
</organism>
<evidence type="ECO:0000256" key="4">
    <source>
        <dbReference type="ARBA" id="ARBA00023159"/>
    </source>
</evidence>
<dbReference type="PROSITE" id="PS51032">
    <property type="entry name" value="AP2_ERF"/>
    <property type="match status" value="1"/>
</dbReference>
<feature type="region of interest" description="Disordered" evidence="8">
    <location>
        <begin position="133"/>
        <end position="155"/>
    </location>
</feature>
<dbReference type="CDD" id="cd00018">
    <property type="entry name" value="AP2"/>
    <property type="match status" value="1"/>
</dbReference>
<proteinExistence type="inferred from homology"/>
<evidence type="ECO:0000256" key="5">
    <source>
        <dbReference type="ARBA" id="ARBA00023163"/>
    </source>
</evidence>
<comment type="subcellular location">
    <subcellularLocation>
        <location evidence="1">Nucleus</location>
    </subcellularLocation>
</comment>
<evidence type="ECO:0000256" key="6">
    <source>
        <dbReference type="ARBA" id="ARBA00023242"/>
    </source>
</evidence>
<keyword evidence="3" id="KW-0238">DNA-binding</keyword>
<sequence length="470" mass="52224">MFDLNLTINCKDKENKFVEGYEQESPVTSNSLVVNGEEASSNDDTCSTLASSCTGDTTSMTFNFGILNGNDRDEKAHDRGLTLTKSEMVTRELFPTCQLSELNSGSRSNMSLDLSFDHGHHQQGQSEMVVQHQENEVQQVQARKNRRGPKSKSSQYRGVTFYRRTGRWESHIWDCGKQVYLGGFDTDLTAARAYDRAAIKFRGVDADINFNLGDYEEDMKQMKNLSKEEFVQTLRRHSAGLSRGSSKFRGVTAHKCSPWEAQMGQFLGKMAYDKAAIKSNGRDAVANYNPSTYDGKMISKPHNEGSPHDLDLNLGISTSSLKESGSLFSFQYSPRYVQNEGESKLQTENSGTRVDNPLTSEYSVLWAGVNPDFVPKDKVCQEREVISSQGRPEWAWQVHDRVFSTPMAMVSTAASSGFSLPATTSFFSATTSSPEVPNPSALNLCFASYPGTSTNTSQNYFQIRPSLPPP</sequence>
<dbReference type="PANTHER" id="PTHR32467">
    <property type="entry name" value="AP2-LIKE ETHYLENE-RESPONSIVE TRANSCRIPTION FACTOR"/>
    <property type="match status" value="1"/>
</dbReference>
<keyword evidence="4" id="KW-0010">Activator</keyword>
<keyword evidence="5" id="KW-0804">Transcription</keyword>
<dbReference type="SUPFAM" id="SSF54171">
    <property type="entry name" value="DNA-binding domain"/>
    <property type="match status" value="1"/>
</dbReference>
<dbReference type="Gene3D" id="3.30.730.10">
    <property type="entry name" value="AP2/ERF domain"/>
    <property type="match status" value="1"/>
</dbReference>
<protein>
    <submittedName>
        <fullName evidence="10">Ethylene-responsive transcription factor Related to AP22-7</fullName>
    </submittedName>
</protein>
<name>A0ABD1T7B1_9LAMI</name>
<dbReference type="InterPro" id="IPR016177">
    <property type="entry name" value="DNA-bd_dom_sf"/>
</dbReference>
<keyword evidence="11" id="KW-1185">Reference proteome</keyword>
<dbReference type="InterPro" id="IPR036955">
    <property type="entry name" value="AP2/ERF_dom_sf"/>
</dbReference>
<dbReference type="Proteomes" id="UP001604277">
    <property type="component" value="Unassembled WGS sequence"/>
</dbReference>
<comment type="similarity">
    <text evidence="7">Belongs to the AP2/ERF transcription factor family. AP2 subfamily.</text>
</comment>
<comment type="caution">
    <text evidence="10">The sequence shown here is derived from an EMBL/GenBank/DDBJ whole genome shotgun (WGS) entry which is preliminary data.</text>
</comment>
<dbReference type="InterPro" id="IPR001471">
    <property type="entry name" value="AP2/ERF_dom"/>
</dbReference>
<evidence type="ECO:0000313" key="10">
    <source>
        <dbReference type="EMBL" id="KAL2508541.1"/>
    </source>
</evidence>
<dbReference type="GO" id="GO:0005634">
    <property type="term" value="C:nucleus"/>
    <property type="evidence" value="ECO:0007669"/>
    <property type="project" value="UniProtKB-SubCell"/>
</dbReference>
<dbReference type="Pfam" id="PF00847">
    <property type="entry name" value="AP2"/>
    <property type="match status" value="1"/>
</dbReference>
<evidence type="ECO:0000256" key="8">
    <source>
        <dbReference type="SAM" id="MobiDB-lite"/>
    </source>
</evidence>
<dbReference type="EMBL" id="JBFOLJ010000009">
    <property type="protein sequence ID" value="KAL2508541.1"/>
    <property type="molecule type" value="Genomic_DNA"/>
</dbReference>
<evidence type="ECO:0000256" key="7">
    <source>
        <dbReference type="ARBA" id="ARBA00037973"/>
    </source>
</evidence>
<dbReference type="FunFam" id="3.30.730.10:FF:000004">
    <property type="entry name" value="AP2-like ethylene-responsive transcription factor"/>
    <property type="match status" value="1"/>
</dbReference>
<evidence type="ECO:0000256" key="1">
    <source>
        <dbReference type="ARBA" id="ARBA00004123"/>
    </source>
</evidence>
<evidence type="ECO:0000256" key="3">
    <source>
        <dbReference type="ARBA" id="ARBA00023125"/>
    </source>
</evidence>
<dbReference type="GO" id="GO:0003677">
    <property type="term" value="F:DNA binding"/>
    <property type="evidence" value="ECO:0007669"/>
    <property type="project" value="UniProtKB-KW"/>
</dbReference>
<feature type="domain" description="AP2/ERF" evidence="9">
    <location>
        <begin position="155"/>
        <end position="211"/>
    </location>
</feature>
<gene>
    <name evidence="10" type="ORF">Fot_32188</name>
</gene>
<dbReference type="PANTHER" id="PTHR32467:SF118">
    <property type="entry name" value="ETHYLENE-RESPONSIVE TRANSCRIPTION FACTOR RAP2-7"/>
    <property type="match status" value="1"/>
</dbReference>
<dbReference type="SMART" id="SM00380">
    <property type="entry name" value="AP2"/>
    <property type="match status" value="2"/>
</dbReference>
<keyword evidence="6" id="KW-0539">Nucleus</keyword>
<dbReference type="AlphaFoldDB" id="A0ABD1T7B1"/>
<evidence type="ECO:0000256" key="2">
    <source>
        <dbReference type="ARBA" id="ARBA00023015"/>
    </source>
</evidence>
<evidence type="ECO:0000313" key="11">
    <source>
        <dbReference type="Proteomes" id="UP001604277"/>
    </source>
</evidence>
<evidence type="ECO:0000259" key="9">
    <source>
        <dbReference type="PROSITE" id="PS51032"/>
    </source>
</evidence>